<accession>A0ABP3NQY6</accession>
<dbReference type="RefSeq" id="WP_011873545.1">
    <property type="nucleotide sequence ID" value="NZ_BAAAGS010000044.1"/>
</dbReference>
<dbReference type="InterPro" id="IPR000182">
    <property type="entry name" value="GNAT_dom"/>
</dbReference>
<evidence type="ECO:0000313" key="5">
    <source>
        <dbReference type="Proteomes" id="UP001500729"/>
    </source>
</evidence>
<keyword evidence="2" id="KW-0012">Acyltransferase</keyword>
<dbReference type="PANTHER" id="PTHR43420">
    <property type="entry name" value="ACETYLTRANSFERASE"/>
    <property type="match status" value="1"/>
</dbReference>
<dbReference type="PANTHER" id="PTHR43420:SF44">
    <property type="entry name" value="ACETYLTRANSFERASE YPEA"/>
    <property type="match status" value="1"/>
</dbReference>
<keyword evidence="1" id="KW-0808">Transferase</keyword>
<dbReference type="Gene3D" id="3.40.630.30">
    <property type="match status" value="1"/>
</dbReference>
<dbReference type="EMBL" id="BAAAGS010000044">
    <property type="protein sequence ID" value="GAA0547878.1"/>
    <property type="molecule type" value="Genomic_DNA"/>
</dbReference>
<evidence type="ECO:0000256" key="1">
    <source>
        <dbReference type="ARBA" id="ARBA00022679"/>
    </source>
</evidence>
<gene>
    <name evidence="4" type="ORF">GCM10009533_53250</name>
</gene>
<reference evidence="5" key="1">
    <citation type="journal article" date="2019" name="Int. J. Syst. Evol. Microbiol.">
        <title>The Global Catalogue of Microorganisms (GCM) 10K type strain sequencing project: providing services to taxonomists for standard genome sequencing and annotation.</title>
        <authorList>
            <consortium name="The Broad Institute Genomics Platform"/>
            <consortium name="The Broad Institute Genome Sequencing Center for Infectious Disease"/>
            <person name="Wu L."/>
            <person name="Ma J."/>
        </authorList>
    </citation>
    <scope>NUCLEOTIDE SEQUENCE [LARGE SCALE GENOMIC DNA]</scope>
    <source>
        <strain evidence="5">JCM 10303</strain>
    </source>
</reference>
<evidence type="ECO:0000313" key="4">
    <source>
        <dbReference type="EMBL" id="GAA0547878.1"/>
    </source>
</evidence>
<dbReference type="InterPro" id="IPR050680">
    <property type="entry name" value="YpeA/RimI_acetyltransf"/>
</dbReference>
<evidence type="ECO:0000256" key="2">
    <source>
        <dbReference type="ARBA" id="ARBA00023315"/>
    </source>
</evidence>
<proteinExistence type="predicted"/>
<sequence>MATDQVDPHEVERAAAATWPASTVRSEAGWLLRHCGVLDRKRSNSALPPAAVDDPAAAAERVERFYAGRGARPVVQVSPLEAHRELDEFLAGRGYAAVARTDAMVAGTADVLARAVAREFAVRLDAGPHDGWFAAGAAAGRPVEPGLAAVRAPARFAIAFAGRVPVGVGLFALAGRWCGVYCMATAAGWRRRGAAGTLLRAGARWAAEAGATRMFLQVEEDNPGAALLYERAGFARSHGYHYRVR</sequence>
<comment type="caution">
    <text evidence="4">The sequence shown here is derived from an EMBL/GenBank/DDBJ whole genome shotgun (WGS) entry which is preliminary data.</text>
</comment>
<dbReference type="PROSITE" id="PS51186">
    <property type="entry name" value="GNAT"/>
    <property type="match status" value="1"/>
</dbReference>
<name>A0ABP3NQY6_SACER</name>
<evidence type="ECO:0000259" key="3">
    <source>
        <dbReference type="PROSITE" id="PS51186"/>
    </source>
</evidence>
<dbReference type="InterPro" id="IPR016181">
    <property type="entry name" value="Acyl_CoA_acyltransferase"/>
</dbReference>
<feature type="domain" description="N-acetyltransferase" evidence="3">
    <location>
        <begin position="81"/>
        <end position="245"/>
    </location>
</feature>
<dbReference type="CDD" id="cd04301">
    <property type="entry name" value="NAT_SF"/>
    <property type="match status" value="1"/>
</dbReference>
<dbReference type="InterPro" id="IPR056935">
    <property type="entry name" value="Rv0428c-like_C"/>
</dbReference>
<keyword evidence="5" id="KW-1185">Reference proteome</keyword>
<dbReference type="Proteomes" id="UP001500729">
    <property type="component" value="Unassembled WGS sequence"/>
</dbReference>
<dbReference type="SUPFAM" id="SSF55729">
    <property type="entry name" value="Acyl-CoA N-acyltransferases (Nat)"/>
    <property type="match status" value="1"/>
</dbReference>
<protein>
    <recommendedName>
        <fullName evidence="3">N-acetyltransferase domain-containing protein</fullName>
    </recommendedName>
</protein>
<organism evidence="4 5">
    <name type="scientific">Saccharopolyspora erythraea</name>
    <name type="common">Streptomyces erythraeus</name>
    <dbReference type="NCBI Taxonomy" id="1836"/>
    <lineage>
        <taxon>Bacteria</taxon>
        <taxon>Bacillati</taxon>
        <taxon>Actinomycetota</taxon>
        <taxon>Actinomycetes</taxon>
        <taxon>Pseudonocardiales</taxon>
        <taxon>Pseudonocardiaceae</taxon>
        <taxon>Saccharopolyspora</taxon>
    </lineage>
</organism>
<dbReference type="Pfam" id="PF24553">
    <property type="entry name" value="Rv0428c_C"/>
    <property type="match status" value="1"/>
</dbReference>